<keyword evidence="3" id="KW-1185">Reference proteome</keyword>
<feature type="transmembrane region" description="Helical" evidence="1">
    <location>
        <begin position="89"/>
        <end position="111"/>
    </location>
</feature>
<dbReference type="Proteomes" id="UP000182510">
    <property type="component" value="Chromosome"/>
</dbReference>
<sequence>MFEVVKKIIQTTYYRLSIITVLLLSINNNLKKVKSSVVLRNIISITYYLMVFSWLIILGIFTYSIIADENSALQIFKEYEEFTINSKRALITILLYELIMIGFWIYLFRLIKNLMDSLTSKSIFTKFQISSFKLIGQLIILLKVIDTLFAFLFDIIFKDRVRFKIDFVDFWLIIALGLFFIFISQIFNRARPYKEENELTV</sequence>
<dbReference type="KEGG" id="grl:LPB144_09340"/>
<feature type="transmembrane region" description="Helical" evidence="1">
    <location>
        <begin position="42"/>
        <end position="66"/>
    </location>
</feature>
<feature type="transmembrane region" description="Helical" evidence="1">
    <location>
        <begin position="168"/>
        <end position="187"/>
    </location>
</feature>
<reference evidence="2 3" key="1">
    <citation type="submission" date="2016-11" db="EMBL/GenBank/DDBJ databases">
        <title>Gramella sp. LPB0144 isolated from marine environment.</title>
        <authorList>
            <person name="Kim E."/>
            <person name="Yi H."/>
        </authorList>
    </citation>
    <scope>NUCLEOTIDE SEQUENCE [LARGE SCALE GENOMIC DNA]</scope>
    <source>
        <strain evidence="2 3">LPB0144</strain>
    </source>
</reference>
<name>A0A1L3J646_9FLAO</name>
<evidence type="ECO:0000313" key="2">
    <source>
        <dbReference type="EMBL" id="APG60592.1"/>
    </source>
</evidence>
<feature type="transmembrane region" description="Helical" evidence="1">
    <location>
        <begin position="132"/>
        <end position="156"/>
    </location>
</feature>
<keyword evidence="1" id="KW-0472">Membrane</keyword>
<dbReference type="OrthoDB" id="1442115at2"/>
<evidence type="ECO:0000313" key="3">
    <source>
        <dbReference type="Proteomes" id="UP000182510"/>
    </source>
</evidence>
<evidence type="ECO:0000256" key="1">
    <source>
        <dbReference type="SAM" id="Phobius"/>
    </source>
</evidence>
<keyword evidence="1" id="KW-1133">Transmembrane helix</keyword>
<gene>
    <name evidence="2" type="ORF">LPB144_09340</name>
</gene>
<dbReference type="STRING" id="1913577.LPB144_09340"/>
<accession>A0A1L3J646</accession>
<feature type="transmembrane region" description="Helical" evidence="1">
    <location>
        <begin position="12"/>
        <end position="30"/>
    </location>
</feature>
<evidence type="ECO:0008006" key="4">
    <source>
        <dbReference type="Google" id="ProtNLM"/>
    </source>
</evidence>
<dbReference type="EMBL" id="CP018153">
    <property type="protein sequence ID" value="APG60592.1"/>
    <property type="molecule type" value="Genomic_DNA"/>
</dbReference>
<organism evidence="2 3">
    <name type="scientific">Christiangramia salexigens</name>
    <dbReference type="NCBI Taxonomy" id="1913577"/>
    <lineage>
        <taxon>Bacteria</taxon>
        <taxon>Pseudomonadati</taxon>
        <taxon>Bacteroidota</taxon>
        <taxon>Flavobacteriia</taxon>
        <taxon>Flavobacteriales</taxon>
        <taxon>Flavobacteriaceae</taxon>
        <taxon>Christiangramia</taxon>
    </lineage>
</organism>
<proteinExistence type="predicted"/>
<dbReference type="AlphaFoldDB" id="A0A1L3J646"/>
<protein>
    <recommendedName>
        <fullName evidence="4">DUF2975 domain-containing protein</fullName>
    </recommendedName>
</protein>
<keyword evidence="1" id="KW-0812">Transmembrane</keyword>